<reference evidence="6" key="1">
    <citation type="submission" date="2013-12" db="EMBL/GenBank/DDBJ databases">
        <title>Hubei Cold-striped Frog.</title>
        <authorList>
            <person name="Wang H."/>
            <person name="Liu J."/>
        </authorList>
    </citation>
    <scope>NUCLEOTIDE SEQUENCE</scope>
    <source>
        <strain evidence="6">HB20131108</strain>
    </source>
</reference>
<evidence type="ECO:0000256" key="4">
    <source>
        <dbReference type="SAM" id="SignalP"/>
    </source>
</evidence>
<evidence type="ECO:0000313" key="6">
    <source>
        <dbReference type="EMBL" id="AIU99897.1"/>
    </source>
</evidence>
<evidence type="ECO:0000256" key="3">
    <source>
        <dbReference type="ARBA" id="ARBA00022729"/>
    </source>
</evidence>
<feature type="domain" description="Frog antimicrobial peptide propeptide" evidence="5">
    <location>
        <begin position="2"/>
        <end position="36"/>
    </location>
</feature>
<accession>A0A0A0RAM2</accession>
<feature type="signal peptide" evidence="4">
    <location>
        <begin position="1"/>
        <end position="22"/>
    </location>
</feature>
<evidence type="ECO:0000256" key="1">
    <source>
        <dbReference type="ARBA" id="ARBA00004613"/>
    </source>
</evidence>
<evidence type="ECO:0000256" key="2">
    <source>
        <dbReference type="ARBA" id="ARBA00022525"/>
    </source>
</evidence>
<feature type="chain" id="PRO_5001968977" evidence="4">
    <location>
        <begin position="23"/>
        <end position="68"/>
    </location>
</feature>
<name>A0A0A0RAM2_9NEOB</name>
<dbReference type="GO" id="GO:0005576">
    <property type="term" value="C:extracellular region"/>
    <property type="evidence" value="ECO:0007669"/>
    <property type="project" value="UniProtKB-SubCell"/>
</dbReference>
<protein>
    <submittedName>
        <fullName evidence="6">Palustrin-2HB1</fullName>
    </submittedName>
</protein>
<dbReference type="Pfam" id="PF03032">
    <property type="entry name" value="FSAP_sig_propep"/>
    <property type="match status" value="1"/>
</dbReference>
<dbReference type="InterPro" id="IPR004275">
    <property type="entry name" value="Frog_antimicrobial_propeptide"/>
</dbReference>
<organism evidence="6">
    <name type="scientific">Pelophylax hubeiensis</name>
    <name type="common">Hubei gold-striped pond frog</name>
    <dbReference type="NCBI Taxonomy" id="121165"/>
    <lineage>
        <taxon>Eukaryota</taxon>
        <taxon>Metazoa</taxon>
        <taxon>Chordata</taxon>
        <taxon>Craniata</taxon>
        <taxon>Vertebrata</taxon>
        <taxon>Euteleostomi</taxon>
        <taxon>Amphibia</taxon>
        <taxon>Batrachia</taxon>
        <taxon>Anura</taxon>
        <taxon>Neobatrachia</taxon>
        <taxon>Ranoidea</taxon>
        <taxon>Ranidae</taxon>
        <taxon>Pelophylax</taxon>
    </lineage>
</organism>
<dbReference type="AlphaFoldDB" id="A0A0A0RAM2"/>
<keyword evidence="3 4" id="KW-0732">Signal</keyword>
<proteinExistence type="evidence at transcript level"/>
<sequence length="68" mass="7652">MFTLRKSLLLLFFLGMVSLSLCEQERGADEDEVTEEVKRGLWTTIKEGLKKFSLGVLDKIRCKIAGGC</sequence>
<evidence type="ECO:0000259" key="5">
    <source>
        <dbReference type="Pfam" id="PF03032"/>
    </source>
</evidence>
<keyword evidence="2" id="KW-0964">Secreted</keyword>
<dbReference type="EMBL" id="KF922248">
    <property type="protein sequence ID" value="AIU99897.1"/>
    <property type="molecule type" value="mRNA"/>
</dbReference>
<comment type="subcellular location">
    <subcellularLocation>
        <location evidence="1">Secreted</location>
    </subcellularLocation>
</comment>